<dbReference type="Gene3D" id="1.10.260.40">
    <property type="entry name" value="lambda repressor-like DNA-binding domains"/>
    <property type="match status" value="1"/>
</dbReference>
<dbReference type="EMBL" id="JBHLWI010000009">
    <property type="protein sequence ID" value="MFC0262052.1"/>
    <property type="molecule type" value="Genomic_DNA"/>
</dbReference>
<dbReference type="InterPro" id="IPR010982">
    <property type="entry name" value="Lambda_DNA-bd_dom_sf"/>
</dbReference>
<accession>A0ABV6FQG3</accession>
<keyword evidence="6" id="KW-1185">Reference proteome</keyword>
<dbReference type="CDD" id="cd01392">
    <property type="entry name" value="HTH_LacI"/>
    <property type="match status" value="1"/>
</dbReference>
<dbReference type="SUPFAM" id="SSF53822">
    <property type="entry name" value="Periplasmic binding protein-like I"/>
    <property type="match status" value="1"/>
</dbReference>
<dbReference type="Pfam" id="PF00532">
    <property type="entry name" value="Peripla_BP_1"/>
    <property type="match status" value="1"/>
</dbReference>
<dbReference type="PANTHER" id="PTHR30146">
    <property type="entry name" value="LACI-RELATED TRANSCRIPTIONAL REPRESSOR"/>
    <property type="match status" value="1"/>
</dbReference>
<evidence type="ECO:0000256" key="1">
    <source>
        <dbReference type="ARBA" id="ARBA00023015"/>
    </source>
</evidence>
<dbReference type="SUPFAM" id="SSF47413">
    <property type="entry name" value="lambda repressor-like DNA-binding domains"/>
    <property type="match status" value="1"/>
</dbReference>
<keyword evidence="2 5" id="KW-0238">DNA-binding</keyword>
<proteinExistence type="predicted"/>
<dbReference type="Gene3D" id="3.40.50.2300">
    <property type="match status" value="2"/>
</dbReference>
<evidence type="ECO:0000313" key="5">
    <source>
        <dbReference type="EMBL" id="MFC0262052.1"/>
    </source>
</evidence>
<feature type="domain" description="HTH lacI-type" evidence="4">
    <location>
        <begin position="6"/>
        <end position="60"/>
    </location>
</feature>
<dbReference type="Proteomes" id="UP001589797">
    <property type="component" value="Unassembled WGS sequence"/>
</dbReference>
<comment type="caution">
    <text evidence="5">The sequence shown here is derived from an EMBL/GenBank/DDBJ whole genome shotgun (WGS) entry which is preliminary data.</text>
</comment>
<gene>
    <name evidence="5" type="ORF">ACFFIP_05105</name>
</gene>
<evidence type="ECO:0000256" key="3">
    <source>
        <dbReference type="ARBA" id="ARBA00023163"/>
    </source>
</evidence>
<dbReference type="InterPro" id="IPR000843">
    <property type="entry name" value="HTH_LacI"/>
</dbReference>
<dbReference type="InterPro" id="IPR001761">
    <property type="entry name" value="Peripla_BP/Lac1_sug-bd_dom"/>
</dbReference>
<organism evidence="5 6">
    <name type="scientific">Fontibacter flavus</name>
    <dbReference type="NCBI Taxonomy" id="654838"/>
    <lineage>
        <taxon>Bacteria</taxon>
        <taxon>Pseudomonadati</taxon>
        <taxon>Bacteroidota</taxon>
        <taxon>Cytophagia</taxon>
        <taxon>Cytophagales</taxon>
        <taxon>Cyclobacteriaceae</taxon>
        <taxon>Fontibacter</taxon>
    </lineage>
</organism>
<dbReference type="GO" id="GO:0003677">
    <property type="term" value="F:DNA binding"/>
    <property type="evidence" value="ECO:0007669"/>
    <property type="project" value="UniProtKB-KW"/>
</dbReference>
<dbReference type="InterPro" id="IPR028082">
    <property type="entry name" value="Peripla_BP_I"/>
</dbReference>
<dbReference type="RefSeq" id="WP_382386493.1">
    <property type="nucleotide sequence ID" value="NZ_JBHLWI010000009.1"/>
</dbReference>
<name>A0ABV6FQG3_9BACT</name>
<protein>
    <submittedName>
        <fullName evidence="5">LacI family DNA-binding transcriptional regulator</fullName>
    </submittedName>
</protein>
<evidence type="ECO:0000256" key="2">
    <source>
        <dbReference type="ARBA" id="ARBA00023125"/>
    </source>
</evidence>
<reference evidence="5 6" key="1">
    <citation type="submission" date="2024-09" db="EMBL/GenBank/DDBJ databases">
        <authorList>
            <person name="Sun Q."/>
            <person name="Mori K."/>
        </authorList>
    </citation>
    <scope>NUCLEOTIDE SEQUENCE [LARGE SCALE GENOMIC DNA]</scope>
    <source>
        <strain evidence="5 6">CCM 7650</strain>
    </source>
</reference>
<dbReference type="PANTHER" id="PTHR30146:SF109">
    <property type="entry name" value="HTH-TYPE TRANSCRIPTIONAL REGULATOR GALS"/>
    <property type="match status" value="1"/>
</dbReference>
<dbReference type="SMART" id="SM00354">
    <property type="entry name" value="HTH_LACI"/>
    <property type="match status" value="1"/>
</dbReference>
<evidence type="ECO:0000259" key="4">
    <source>
        <dbReference type="PROSITE" id="PS50932"/>
    </source>
</evidence>
<sequence length="350" mass="39361">MKKGKATIHDIAEKLNITASTVSRALNDHPRISEATKKQVLKMAKQLNYQPNNIASALRSGKSKLIGVVVPTANRNFFSSVVRGIEDIANNFGYKVIISQSYEDYKKEIDTVEALLNARVDGIIASIGKNTEKFDHFKKVLDKGIPLVLFDRTTNELEVSEVVIDDYLGAYQVTEHLIKQGCKRIVHFTSPKKINIYRDRLRGYEDALKDHKIPFDPKLIEESNMQLEDGRKSMENIINKGIALDAVFSSSDYAVMGAMQVLKEKGFKIPEQVMLAGFGNEPFTSFTDPPITTVDQKSIPMGRITAETFFELLNGEKNNNIPQKTVLKPELIIRKSTQKNNLFNQNITIP</sequence>
<dbReference type="CDD" id="cd06267">
    <property type="entry name" value="PBP1_LacI_sugar_binding-like"/>
    <property type="match status" value="1"/>
</dbReference>
<dbReference type="PROSITE" id="PS50932">
    <property type="entry name" value="HTH_LACI_2"/>
    <property type="match status" value="1"/>
</dbReference>
<dbReference type="Pfam" id="PF00356">
    <property type="entry name" value="LacI"/>
    <property type="match status" value="1"/>
</dbReference>
<keyword evidence="1" id="KW-0805">Transcription regulation</keyword>
<keyword evidence="3" id="KW-0804">Transcription</keyword>
<evidence type="ECO:0000313" key="6">
    <source>
        <dbReference type="Proteomes" id="UP001589797"/>
    </source>
</evidence>